<proteinExistence type="predicted"/>
<organism evidence="1">
    <name type="scientific">uncultured Caudovirales phage</name>
    <dbReference type="NCBI Taxonomy" id="2100421"/>
    <lineage>
        <taxon>Viruses</taxon>
        <taxon>Duplodnaviria</taxon>
        <taxon>Heunggongvirae</taxon>
        <taxon>Uroviricota</taxon>
        <taxon>Caudoviricetes</taxon>
        <taxon>Peduoviridae</taxon>
        <taxon>Maltschvirus</taxon>
        <taxon>Maltschvirus maltsch</taxon>
    </lineage>
</organism>
<dbReference type="InterPro" id="IPR046558">
    <property type="entry name" value="DUF6712"/>
</dbReference>
<accession>A0A6J5LVW7</accession>
<gene>
    <name evidence="1" type="ORF">UFOVP321_4</name>
</gene>
<reference evidence="1" key="1">
    <citation type="submission" date="2020-04" db="EMBL/GenBank/DDBJ databases">
        <authorList>
            <person name="Chiriac C."/>
            <person name="Salcher M."/>
            <person name="Ghai R."/>
            <person name="Kavagutti S V."/>
        </authorList>
    </citation>
    <scope>NUCLEOTIDE SEQUENCE</scope>
</reference>
<name>A0A6J5LVW7_9CAUD</name>
<dbReference type="EMBL" id="LR796333">
    <property type="protein sequence ID" value="CAB4137096.1"/>
    <property type="molecule type" value="Genomic_DNA"/>
</dbReference>
<protein>
    <submittedName>
        <fullName evidence="1">Uncharacterized protein</fullName>
    </submittedName>
</protein>
<sequence length="197" mass="22229">MSRNILFISVDTIKDRTGLHVNVDPKLVFPDILYAQDAYILPALGTALYERLQSGIELGDLNCDEETLLNTYITPCLVYYVMSELPMALSYQFYNKGVVRKSGDNQTEPSASELADVANRYSARAEFYKQRLIKFLKQESQASAKYPEYINPGTGVDTIVPDNDAYTTTIWLGDYDCCSGKTFEEMYQGDINRCCGK</sequence>
<evidence type="ECO:0000313" key="1">
    <source>
        <dbReference type="EMBL" id="CAB4137096.1"/>
    </source>
</evidence>
<dbReference type="Pfam" id="PF20459">
    <property type="entry name" value="DUF6712"/>
    <property type="match status" value="1"/>
</dbReference>